<proteinExistence type="inferred from homology"/>
<evidence type="ECO:0000256" key="2">
    <source>
        <dbReference type="ARBA" id="ARBA00009540"/>
    </source>
</evidence>
<dbReference type="GO" id="GO:0006979">
    <property type="term" value="P:response to oxidative stress"/>
    <property type="evidence" value="ECO:0007669"/>
    <property type="project" value="TreeGrafter"/>
</dbReference>
<dbReference type="GO" id="GO:0005739">
    <property type="term" value="C:mitochondrion"/>
    <property type="evidence" value="ECO:0007669"/>
    <property type="project" value="UniProtKB-SubCell"/>
</dbReference>
<dbReference type="InParanoid" id="A0A0C2ZYD0"/>
<feature type="region of interest" description="Disordered" evidence="5">
    <location>
        <begin position="286"/>
        <end position="316"/>
    </location>
</feature>
<dbReference type="STRING" id="1036808.A0A0C2ZYD0"/>
<name>A0A0C2ZYD0_9AGAM</name>
<sequence>MPSSRPSPLLPSPIPPLIDLDAPISSPPSPPSSSSNAAQPTPSTRPAFHRPSPRSIARFEDQPRTPPPPPRHHLDESDIDRFASLFMPATPPGTPTQTSHEQAKIKPSQHRRTHTDSSSSDSDFGPFVSVPPSQDPLAASGSATPTVASTTQGPVTNLVVGTTKTGNTSLDYFGHFTTSARAAAERSRKGVLDELLEHQDDPMYFLAMQAQGDHPFSDQPSHPPAVTYLLDEDPELRPQTFVSSLTGLPRTGAPLPPHLSATATPPSLASLNASEGSLPLAIVQEQEDDKSRGQHGGQEKGKEHAHQPTWPPAHGTLSRLSSTWVSAFLSGTPKHSRSNTSPSTPSTPGITSSSLPSLSSSFLHSSDASGMPSSSSAFAPSSLITHGSPFASTLFVPPTGAPGFTGDRNWDKGFSETLLKDRERGTRKGVNLCGRREGTAEVLTEELANEIRPHLPALVRLTRTWTLLYSLDQHGISLNTLYARCEPRIPNASEPSPPKGAIVVVKDSLDGVFGAWVGEGIERGRGGYYGTGEAFLWRRRPDASSLLEVYNWTGKNDYVVLCEPECISFGGGDGHYGLYIEASLLEGSSASCPTFDNPALCARPPSQSALATGTKDVSFECVGLEVWGVGPG</sequence>
<feature type="compositionally biased region" description="Polar residues" evidence="5">
    <location>
        <begin position="261"/>
        <end position="272"/>
    </location>
</feature>
<reference evidence="7 8" key="1">
    <citation type="submission" date="2014-04" db="EMBL/GenBank/DDBJ databases">
        <authorList>
            <consortium name="DOE Joint Genome Institute"/>
            <person name="Kuo A."/>
            <person name="Kohler A."/>
            <person name="Nagy L.G."/>
            <person name="Floudas D."/>
            <person name="Copeland A."/>
            <person name="Barry K.W."/>
            <person name="Cichocki N."/>
            <person name="Veneault-Fourrey C."/>
            <person name="LaButti K."/>
            <person name="Lindquist E.A."/>
            <person name="Lipzen A."/>
            <person name="Lundell T."/>
            <person name="Morin E."/>
            <person name="Murat C."/>
            <person name="Sun H."/>
            <person name="Tunlid A."/>
            <person name="Henrissat B."/>
            <person name="Grigoriev I.V."/>
            <person name="Hibbett D.S."/>
            <person name="Martin F."/>
            <person name="Nordberg H.P."/>
            <person name="Cantor M.N."/>
            <person name="Hua S.X."/>
        </authorList>
    </citation>
    <scope>NUCLEOTIDE SEQUENCE [LARGE SCALE GENOMIC DNA]</scope>
    <source>
        <strain evidence="7 8">Foug A</strain>
    </source>
</reference>
<keyword evidence="8" id="KW-1185">Reference proteome</keyword>
<dbReference type="SMART" id="SM00584">
    <property type="entry name" value="TLDc"/>
    <property type="match status" value="1"/>
</dbReference>
<protein>
    <recommendedName>
        <fullName evidence="4">Oxidation resistance protein 1</fullName>
    </recommendedName>
</protein>
<feature type="region of interest" description="Disordered" evidence="5">
    <location>
        <begin position="331"/>
        <end position="377"/>
    </location>
</feature>
<comment type="similarity">
    <text evidence="2">Belongs to the OXR1 family.</text>
</comment>
<accession>A0A0C2ZYD0</accession>
<organism evidence="7 8">
    <name type="scientific">Scleroderma citrinum Foug A</name>
    <dbReference type="NCBI Taxonomy" id="1036808"/>
    <lineage>
        <taxon>Eukaryota</taxon>
        <taxon>Fungi</taxon>
        <taxon>Dikarya</taxon>
        <taxon>Basidiomycota</taxon>
        <taxon>Agaricomycotina</taxon>
        <taxon>Agaricomycetes</taxon>
        <taxon>Agaricomycetidae</taxon>
        <taxon>Boletales</taxon>
        <taxon>Sclerodermatineae</taxon>
        <taxon>Sclerodermataceae</taxon>
        <taxon>Scleroderma</taxon>
    </lineage>
</organism>
<feature type="compositionally biased region" description="Basic and acidic residues" evidence="5">
    <location>
        <begin position="289"/>
        <end position="306"/>
    </location>
</feature>
<evidence type="ECO:0000256" key="1">
    <source>
        <dbReference type="ARBA" id="ARBA00004173"/>
    </source>
</evidence>
<evidence type="ECO:0000256" key="4">
    <source>
        <dbReference type="ARBA" id="ARBA00040604"/>
    </source>
</evidence>
<evidence type="ECO:0000313" key="8">
    <source>
        <dbReference type="Proteomes" id="UP000053989"/>
    </source>
</evidence>
<dbReference type="PROSITE" id="PS51886">
    <property type="entry name" value="TLDC"/>
    <property type="match status" value="1"/>
</dbReference>
<feature type="compositionally biased region" description="Polar residues" evidence="5">
    <location>
        <begin position="141"/>
        <end position="152"/>
    </location>
</feature>
<dbReference type="PANTHER" id="PTHR23354:SF62">
    <property type="entry name" value="MUSTARD, ISOFORM V"/>
    <property type="match status" value="1"/>
</dbReference>
<dbReference type="Proteomes" id="UP000053989">
    <property type="component" value="Unassembled WGS sequence"/>
</dbReference>
<feature type="region of interest" description="Disordered" evidence="5">
    <location>
        <begin position="244"/>
        <end position="272"/>
    </location>
</feature>
<feature type="compositionally biased region" description="Basic and acidic residues" evidence="5">
    <location>
        <begin position="72"/>
        <end position="81"/>
    </location>
</feature>
<evidence type="ECO:0000313" key="7">
    <source>
        <dbReference type="EMBL" id="KIM66453.1"/>
    </source>
</evidence>
<evidence type="ECO:0000256" key="5">
    <source>
        <dbReference type="SAM" id="MobiDB-lite"/>
    </source>
</evidence>
<feature type="region of interest" description="Disordered" evidence="5">
    <location>
        <begin position="1"/>
        <end position="152"/>
    </location>
</feature>
<feature type="domain" description="TLDc" evidence="6">
    <location>
        <begin position="441"/>
        <end position="630"/>
    </location>
</feature>
<dbReference type="OrthoDB" id="26679at2759"/>
<dbReference type="PANTHER" id="PTHR23354">
    <property type="entry name" value="NUCLEOLAR PROTEIN 7/ESTROGEN RECEPTOR COACTIVATOR-RELATED"/>
    <property type="match status" value="1"/>
</dbReference>
<feature type="compositionally biased region" description="Low complexity" evidence="5">
    <location>
        <begin position="338"/>
        <end position="377"/>
    </location>
</feature>
<dbReference type="AlphaFoldDB" id="A0A0C2ZYD0"/>
<comment type="subcellular location">
    <subcellularLocation>
        <location evidence="1">Mitochondrion</location>
    </subcellularLocation>
</comment>
<evidence type="ECO:0000259" key="6">
    <source>
        <dbReference type="PROSITE" id="PS51886"/>
    </source>
</evidence>
<feature type="compositionally biased region" description="Low complexity" evidence="5">
    <location>
        <begin position="32"/>
        <end position="42"/>
    </location>
</feature>
<dbReference type="InterPro" id="IPR006571">
    <property type="entry name" value="TLDc_dom"/>
</dbReference>
<dbReference type="GO" id="GO:0005634">
    <property type="term" value="C:nucleus"/>
    <property type="evidence" value="ECO:0007669"/>
    <property type="project" value="TreeGrafter"/>
</dbReference>
<dbReference type="EMBL" id="KN822017">
    <property type="protein sequence ID" value="KIM66453.1"/>
    <property type="molecule type" value="Genomic_DNA"/>
</dbReference>
<dbReference type="Pfam" id="PF07534">
    <property type="entry name" value="TLD"/>
    <property type="match status" value="1"/>
</dbReference>
<keyword evidence="3" id="KW-0496">Mitochondrion</keyword>
<evidence type="ECO:0000256" key="3">
    <source>
        <dbReference type="ARBA" id="ARBA00023128"/>
    </source>
</evidence>
<reference evidence="8" key="2">
    <citation type="submission" date="2015-01" db="EMBL/GenBank/DDBJ databases">
        <title>Evolutionary Origins and Diversification of the Mycorrhizal Mutualists.</title>
        <authorList>
            <consortium name="DOE Joint Genome Institute"/>
            <consortium name="Mycorrhizal Genomics Consortium"/>
            <person name="Kohler A."/>
            <person name="Kuo A."/>
            <person name="Nagy L.G."/>
            <person name="Floudas D."/>
            <person name="Copeland A."/>
            <person name="Barry K.W."/>
            <person name="Cichocki N."/>
            <person name="Veneault-Fourrey C."/>
            <person name="LaButti K."/>
            <person name="Lindquist E.A."/>
            <person name="Lipzen A."/>
            <person name="Lundell T."/>
            <person name="Morin E."/>
            <person name="Murat C."/>
            <person name="Riley R."/>
            <person name="Ohm R."/>
            <person name="Sun H."/>
            <person name="Tunlid A."/>
            <person name="Henrissat B."/>
            <person name="Grigoriev I.V."/>
            <person name="Hibbett D.S."/>
            <person name="Martin F."/>
        </authorList>
    </citation>
    <scope>NUCLEOTIDE SEQUENCE [LARGE SCALE GENOMIC DNA]</scope>
    <source>
        <strain evidence="8">Foug A</strain>
    </source>
</reference>
<gene>
    <name evidence="7" type="ORF">SCLCIDRAFT_110314</name>
</gene>
<dbReference type="HOGENOM" id="CLU_029204_1_1_1"/>